<evidence type="ECO:0000259" key="9">
    <source>
        <dbReference type="PROSITE" id="PS50022"/>
    </source>
</evidence>
<feature type="region of interest" description="Disordered" evidence="7">
    <location>
        <begin position="3861"/>
        <end position="3883"/>
    </location>
</feature>
<dbReference type="Proteomes" id="UP001165122">
    <property type="component" value="Unassembled WGS sequence"/>
</dbReference>
<proteinExistence type="predicted"/>
<feature type="region of interest" description="Disordered" evidence="7">
    <location>
        <begin position="4440"/>
        <end position="4480"/>
    </location>
</feature>
<dbReference type="SMART" id="SM01411">
    <property type="entry name" value="Ephrin_rec_like"/>
    <property type="match status" value="2"/>
</dbReference>
<dbReference type="InterPro" id="IPR002859">
    <property type="entry name" value="PKD/REJ-like"/>
</dbReference>
<protein>
    <submittedName>
        <fullName evidence="11">Uncharacterized protein</fullName>
    </submittedName>
</protein>
<dbReference type="InterPro" id="IPR008979">
    <property type="entry name" value="Galactose-bd-like_sf"/>
</dbReference>
<feature type="transmembrane region" description="Helical" evidence="8">
    <location>
        <begin position="4110"/>
        <end position="4127"/>
    </location>
</feature>
<feature type="compositionally biased region" description="Gly residues" evidence="7">
    <location>
        <begin position="4532"/>
        <end position="4563"/>
    </location>
</feature>
<keyword evidence="4 8" id="KW-1133">Transmembrane helix</keyword>
<dbReference type="Gene3D" id="2.10.50.10">
    <property type="entry name" value="Tumor Necrosis Factor Receptor, subunit A, domain 2"/>
    <property type="match status" value="1"/>
</dbReference>
<feature type="transmembrane region" description="Helical" evidence="8">
    <location>
        <begin position="3738"/>
        <end position="3756"/>
    </location>
</feature>
<feature type="compositionally biased region" description="Basic and acidic residues" evidence="7">
    <location>
        <begin position="4497"/>
        <end position="4507"/>
    </location>
</feature>
<dbReference type="SUPFAM" id="SSF56487">
    <property type="entry name" value="SRCR-like"/>
    <property type="match status" value="1"/>
</dbReference>
<feature type="compositionally biased region" description="Basic residues" evidence="7">
    <location>
        <begin position="4203"/>
        <end position="4225"/>
    </location>
</feature>
<keyword evidence="2 8" id="KW-0812">Transmembrane</keyword>
<evidence type="ECO:0000259" key="10">
    <source>
        <dbReference type="PROSITE" id="PS50287"/>
    </source>
</evidence>
<comment type="caution">
    <text evidence="11">The sequence shown here is derived from an EMBL/GenBank/DDBJ whole genome shotgun (WGS) entry which is preliminary data.</text>
</comment>
<dbReference type="InterPro" id="IPR013320">
    <property type="entry name" value="ConA-like_dom_sf"/>
</dbReference>
<feature type="region of interest" description="Disordered" evidence="7">
    <location>
        <begin position="4192"/>
        <end position="4225"/>
    </location>
</feature>
<evidence type="ECO:0000256" key="5">
    <source>
        <dbReference type="ARBA" id="ARBA00023136"/>
    </source>
</evidence>
<keyword evidence="6" id="KW-1015">Disulfide bond</keyword>
<dbReference type="Gene3D" id="2.60.120.260">
    <property type="entry name" value="Galactose-binding domain-like"/>
    <property type="match status" value="1"/>
</dbReference>
<evidence type="ECO:0000256" key="4">
    <source>
        <dbReference type="ARBA" id="ARBA00022989"/>
    </source>
</evidence>
<dbReference type="PANTHER" id="PTHR46730:SF1">
    <property type="entry name" value="PLAT DOMAIN-CONTAINING PROTEIN"/>
    <property type="match status" value="1"/>
</dbReference>
<feature type="region of interest" description="Disordered" evidence="7">
    <location>
        <begin position="378"/>
        <end position="397"/>
    </location>
</feature>
<comment type="subcellular location">
    <subcellularLocation>
        <location evidence="1">Membrane</location>
    </subcellularLocation>
</comment>
<dbReference type="SUPFAM" id="SSF49785">
    <property type="entry name" value="Galactose-binding domain-like"/>
    <property type="match status" value="1"/>
</dbReference>
<sequence>MTYSGFGFETCSACEGESISNPESVVCHPCPEGTFVEIINEAGEGVCVTQCQSDIFKYQDLNCDEGVIDAATGEVSCSSECQTILDRMSSKGVGRSCAFRSFDWGSDLDFFSDQNSFDYNIANNEDSACRSVLLPSHETHSFDFRGCVDGEPIQDSALGVLATSTPLTAAAMNGAKCSIDGVTLDGNDDYINIDMWKWGASTSFEIYFMDEQESMSKESQLFYFRSYDDASGFYLSTLEGWGFDHFNEGDGYEKAYLLPNATTSKTERREQLVNQGSWTHLVGTVSDNTMKLYKDGVLQSTVMDTEVMDLEIAKDFEATVETYESSGTGRKLTSAGDLSIFEPGLYQRRLTDFTCPAGKEIQVHQQTYAPTLAPTQTPTMATSPPTQVPTTLSPTASPTPSEVCFNFITRDTYGDGFEATDDGASGAVVITNSATGAVAFNSSGPVDGCKHSETAGSNGVAWCQREEPSVCFPCGDYAITYTGGAESEVTSLLTDAVTEEIVYDTSFLGGNATAGSFQPCGGGRRLESEARRLTEGPNHVWDFRECTTGSPVQDSIGGSLAANPMNGPICSSDGIELDGLDDYVDIEDWEWGGTTSIESYIKFNTVQDSNVFDFSSGDEGWSLAINVNPSDGNNMGFGSSSWSGSSPLGTYANALTHDYVSTSAYSKKSNYVAIVRHAVGSSVCQAVKVFKWNTEGQTFSQHMSVLTHDNDAAQATLTSSDVPSDLQDITLDPIFGNGGDLQVNYWYSNNGVRMVLTGAFGYPDTANSDDIHGLGNEMGANTENLEGSATYWHDVAQRYNADCGGESCPVMGTDSGPAWSTPGSISYQYAIYTSETASEFVCEGESLATEIVTADDRFALGSQEDAIQALSPYAYFKQGTLSSGGPSAPTGQLHDSTGVRIRDGSDSSPTFTSEGVVSGRIEVLPAGEAVWGTIRDVGWDDTDALVACKQIGNELGFETISGTALTYGDTPAGSGTGNFWWEAVACSGSELKLEECPHEATSFLEHWPDIGITCKFNVVTTTWPDSSSHEHSDATCSGCTVVSSSENGLIQPRSVLSGGTSTVVNFGDVLPDGHTICSATRYSGASRERILQGGSSNWLHGHWSGQAGVAHFGNWLSGSSSRVTPVTDWVMMCSIGGTDGDSENVMSISTTQDVEFTILAETSTTPSLTVNSGSFPGSWETLEEGSVQFSDRTYTLSDIPDQFIGKKYFKGPCHSNIVDLTVTGGSFIILASLGISEASRDSISISPEPTANEKYTSMRTTSFSGTTGFESWSTIPNKPMVVNGQEYTVSGGDNNTPGELRVNSGSHSSETSDFEISDVVIFDRELSAEEMKTVTSQFYSMKAATIQASLEQASSSANLFASNFESSTWAHVVVTVSANAVNLYKNGVLKASQSSAMPEVLTRSQHWLGRSALSSIGNFPGTIGYVKIWHNVELQQSDVTDLYAPHNTAHHFWDFRNCTTGSPVTDSITGELVATPINPEQIVRNPAEAARSYSSVWNDDAVGTGHALSMLDSAQAWTGNAAGDWAQLDLGSVKTVSAVVTQARAANTQRVTKYTVKVSSDGSLWTDVDGGAEFNGPMESNDADEKITAMFDVPVEARYVRVVVVSFLEYVSLRFGVASPAAGPACSDYGIALDGNDDYIDIDDWTWGGTTSFEAYVKHDSFSNNSPVFDFSNGAGDSSIYLYNAGTSSTIGCNVYAGPAGKAFETTSSFDVSPHWTHVVVTISGTTMKIYKNGILVGTNTDLHEPNVFTRTQHWLGRSASSSFGHFDGTIAYLKVWHGMELSATEVHDMYAPLSPYCLVCKFGTYSTNDDNQRCTPCPAGRYSTDPTSSLCDGDMLNGIEPATTSRFHSLGASLDSSTTKSNFMGKIAYFRIWNSQELSEDVVKELYGHASPPKAVSSELKSIAEHELKFVVKIDRNGTCYCMAVEQDDPDTLPPFPTRTSIKSNAAPIPLTANMEAELLFGGLKSSTTFTIFCLYDSLPSPIDGSILSSAVYAEVSKAETSIGIMIPYENECDRQLGNTHATLNLAARHHAGKVWVLFLKTPVLAAPSANGVKVFGTQIPSLSTDGSGNEWLHDASSESYSAPTSVCVTDAGKKAFFVTHTQENLLPMTDYQVFMYTEDEESPAETMSQIYIDLQYETPRIVTTACCGFITVGEDMVALPSDSVMRFQSYRYKERSMMPIYFDVSHVPSDSVTITVSAKSYKTDSGEACSIAGSVGKSLDDVSSDSMSPSTFIIDSTAESTRSSFMTSFTKSGCVILSFAISGPSSNQYDTSDSKTSVFVLSAGAEPTPPSLLSAQFSNNAKSIYINFNSPTNRGDKGGAEFPCSDLFTFDSDPSAPCMFLSTTQMLAILSKSSTTMIGSKVDLIAGKMFAECSDPDAFDCSSWTAAPVSSTTVDGPATPFYPAPSLTGATTVSSCADIDVSAMSSSGSGGRKWTAFQWSFTSTASNTTRITTYMEDLNNELAAIVESPTTTMSNFNKYLELSVPTVNLIKGGTYIFMLTLKNFFDNSASSAPIAVTVSSNSVPSIMIQGGDKRSMLRPNSLSIFAEAFGAACPGEQAKIVPAKNYNWLIKDVAGAVQDFPSVSIDRRFFKLNSFTLIPDSTYFVEVTVTDSDGLTASSSVEVTVGVSALVAIIEGGSKVVAPKSKGVLLSSSSSYDPDAYTNPNNDNTETYIWTCVETAPIYGAACAGLDLPESMELPFDEAMMNTLLGDEKAKTLSFSVAYVKDNRKATGDTYLQIESSEPPQVEIGPIWIPKINPSNKLQLKGFISPDSRYPVHARWELATEGSFILESGGFTNSLGDVSASATSTVLATGRGSAQQFFLIFPENSFIGGVSYTFKLIAEFDNPSAKPGEGVGFAEISLLVNSPPIAGTLTIDNGEGENSGDALQTLFSVTAYDFTDDPTDLPLAYSYLFTIGLRDWGGAETIISAGSLSSKIADVILPSGGGNQSVVEVFTRVFDIYGSSSEANVEAFVTTPKLTTAELANLTQGLSDAAIAKGDTSGVFQVLSSSSSILNNLNCSFAPSCVALNRAECSTGDTPHTCGKCVDGYTSSDDLKLEKCSVPPAHCLNGVVDGDESDVDCGGSCFPCVNDKFCKTDEDCSLSFCEDGVCSPPLMKCPGDALPCTGQGECKAYALNLNEIERKLCKQGGMCKVACTCHEGFFGKACDRDESAQLELMESRKNMLGTLSTVTTMQDASPDAMSQQASSVSSLVGNPDELDDDAKDAATGVMTGVSEGLLGNGGVDKNTAKNLGGSVSSLMTPNLNGTNTTANATAGFTGMSDVVDNLMNAQALGQFVGEKAAELVTDNLKTAISKVGVANTAGAAFSTPADAAARENGYKSPEVGFPVMGGGVAEFFPEGCAVGITVAELGAHDRGGGGEKNESVGALDSSVTRFGMGCFRSDGGARRRTKRERSLYRRLNAADSDDDGSASKITIVIPNAGTAGILVEDEELALDLVNGTNSSALNTTNITDTNITDAKWVYLTCDWDQQGNVTGYCSADHIITKKCTGVRREYTIPCIKGEVVEKKACAVSGGLGPWSEDSCVVINTTATSTTCECDVLNDIVGEETESARRIRELIEKGQRSRRRHLMETSGNEEAGEAGNIDMGGLVSGAFATYAATFALLATLSLDDVLKNLFVFFVMGGALTLSALCCIYGVWKDKKDRKEVEEEAEIKARMTENMKTDERKSQLIQESQPTFAQMASQKWQYAKKQLAAKHEYAEVIFEFSPTQSRPQRIALLITAFLGLLFIQALLYEFAYPDSIPKCETWLTKEECLVPRNLWNTTQARCLWSVDTQTCSFIEPEISATGTIIMSIFAVIISSPFCLMIAIIFNSAVFPPVTHHGGATGDAVLTEPDRASELAPKSGLASQDGEGDDEEEGGGRVRKRDLLIGHVLEVTNIQAQLDRLDNFKKTRNLKKKVKQKLKDILAGVTEKLEALEISEHQLLALKRGQVSGGHFFDQDDQEELEKVQEAMIRIRGKFFAGNFFHKVVGVDSKTKLYKQLYKNMKLADAIEEEFEELNDSQKEIRMIEYSRMMHLSAFEQKVYFQNRIEFDDDAMTPIHCCKKIFGWFAIICYCLITAMYICLFGVMKGQQTTKAWLLSFMVGDLQDIFIFIPLKIMLLNVYLPQLIGRHVAENSATNQRKHWFARFFHENAIVYVAENHPELQASELALRAFTFDYESGSKLKDGAAPSDGNFSLNRNKSKKNLKAGRNAKAKGSRRQKRQTIWDPIKKGEFGNDIVEDTYKYEGCRKIGMIAFTIFLMLPESAQMTILDTVIPTLIGSIVYGNIQVYQTKKQAWMLPAMDMGGIAFLIFLGWAYFKRRAWKRAKVEKEAQMMKDAELLQQQHQQQGGSTTAGVELSVTKFQKRQTAVLGGRDVGNLGQILEEEKKPAKKSSKPSKFTLNRKDSGGVGGEGGGGLQNPMHKLGMRENSKGLLTVKKPTAETDAPKPKLLSRVESFKEKEPKLKEPKEEPKEPAVPLPLLDLKKAVAAAGTTKKVEVLRRPSGDDTDALGGAGSAPASPRLAGRDMGGRGGRPGRALGGRAGRGGRSGRGLGGRGGRGGQSVMDMFDLADSEDNNNNNI</sequence>
<keyword evidence="5 8" id="KW-0472">Membrane</keyword>
<feature type="transmembrane region" description="Helical" evidence="8">
    <location>
        <begin position="3638"/>
        <end position="3660"/>
    </location>
</feature>
<feature type="compositionally biased region" description="Basic and acidic residues" evidence="7">
    <location>
        <begin position="4458"/>
        <end position="4476"/>
    </location>
</feature>
<dbReference type="Pfam" id="PF02010">
    <property type="entry name" value="REJ"/>
    <property type="match status" value="1"/>
</dbReference>
<evidence type="ECO:0000256" key="6">
    <source>
        <dbReference type="ARBA" id="ARBA00023157"/>
    </source>
</evidence>
<dbReference type="GO" id="GO:0005886">
    <property type="term" value="C:plasma membrane"/>
    <property type="evidence" value="ECO:0007669"/>
    <property type="project" value="TreeGrafter"/>
</dbReference>
<dbReference type="GO" id="GO:0006816">
    <property type="term" value="P:calcium ion transport"/>
    <property type="evidence" value="ECO:0007669"/>
    <property type="project" value="TreeGrafter"/>
</dbReference>
<organism evidence="11 12">
    <name type="scientific">Triparma laevis f. longispina</name>
    <dbReference type="NCBI Taxonomy" id="1714387"/>
    <lineage>
        <taxon>Eukaryota</taxon>
        <taxon>Sar</taxon>
        <taxon>Stramenopiles</taxon>
        <taxon>Ochrophyta</taxon>
        <taxon>Bolidophyceae</taxon>
        <taxon>Parmales</taxon>
        <taxon>Triparmaceae</taxon>
        <taxon>Triparma</taxon>
    </lineage>
</organism>
<accession>A0A9W7C8D8</accession>
<dbReference type="PANTHER" id="PTHR46730">
    <property type="entry name" value="POLYCYSTIN-1"/>
    <property type="match status" value="1"/>
</dbReference>
<evidence type="ECO:0000256" key="3">
    <source>
        <dbReference type="ARBA" id="ARBA00022737"/>
    </source>
</evidence>
<keyword evidence="12" id="KW-1185">Reference proteome</keyword>
<dbReference type="PROSITE" id="PS50287">
    <property type="entry name" value="SRCR_2"/>
    <property type="match status" value="1"/>
</dbReference>
<evidence type="ECO:0000256" key="7">
    <source>
        <dbReference type="SAM" id="MobiDB-lite"/>
    </source>
</evidence>
<evidence type="ECO:0000256" key="1">
    <source>
        <dbReference type="ARBA" id="ARBA00004370"/>
    </source>
</evidence>
<evidence type="ECO:0000256" key="2">
    <source>
        <dbReference type="ARBA" id="ARBA00022692"/>
    </source>
</evidence>
<dbReference type="Pfam" id="PF13385">
    <property type="entry name" value="Laminin_G_3"/>
    <property type="match status" value="2"/>
</dbReference>
<evidence type="ECO:0000313" key="11">
    <source>
        <dbReference type="EMBL" id="GMI04068.1"/>
    </source>
</evidence>
<feature type="domain" description="F5/8 type C" evidence="9">
    <location>
        <begin position="1472"/>
        <end position="1620"/>
    </location>
</feature>
<feature type="compositionally biased region" description="Gly residues" evidence="7">
    <location>
        <begin position="4410"/>
        <end position="4420"/>
    </location>
</feature>
<dbReference type="SMART" id="SM00231">
    <property type="entry name" value="FA58C"/>
    <property type="match status" value="1"/>
</dbReference>
<feature type="region of interest" description="Disordered" evidence="7">
    <location>
        <begin position="4384"/>
        <end position="4427"/>
    </location>
</feature>
<feature type="transmembrane region" description="Helical" evidence="8">
    <location>
        <begin position="4299"/>
        <end position="4321"/>
    </location>
</feature>
<name>A0A9W7C8D8_9STRA</name>
<dbReference type="Gene3D" id="3.10.250.10">
    <property type="entry name" value="SRCR-like domain"/>
    <property type="match status" value="1"/>
</dbReference>
<dbReference type="OrthoDB" id="196747at2759"/>
<dbReference type="SUPFAM" id="SSF49899">
    <property type="entry name" value="Concanavalin A-like lectins/glucanases"/>
    <property type="match status" value="3"/>
</dbReference>
<feature type="transmembrane region" description="Helical" evidence="8">
    <location>
        <begin position="4068"/>
        <end position="4090"/>
    </location>
</feature>
<dbReference type="PROSITE" id="PS50022">
    <property type="entry name" value="FA58C_3"/>
    <property type="match status" value="1"/>
</dbReference>
<gene>
    <name evidence="11" type="ORF">TrLO_g15736</name>
</gene>
<dbReference type="Pfam" id="PF00530">
    <property type="entry name" value="SRCR"/>
    <property type="match status" value="1"/>
</dbReference>
<feature type="region of interest" description="Disordered" evidence="7">
    <location>
        <begin position="4494"/>
        <end position="4583"/>
    </location>
</feature>
<dbReference type="Gene3D" id="2.60.120.200">
    <property type="match status" value="3"/>
</dbReference>
<dbReference type="InterPro" id="IPR000421">
    <property type="entry name" value="FA58C"/>
</dbReference>
<dbReference type="GO" id="GO:0005261">
    <property type="term" value="F:monoatomic cation channel activity"/>
    <property type="evidence" value="ECO:0007669"/>
    <property type="project" value="TreeGrafter"/>
</dbReference>
<dbReference type="Pfam" id="PF00754">
    <property type="entry name" value="F5_F8_type_C"/>
    <property type="match status" value="1"/>
</dbReference>
<dbReference type="InterPro" id="IPR001190">
    <property type="entry name" value="SRCR"/>
</dbReference>
<dbReference type="EMBL" id="BRXW01000067">
    <property type="protein sequence ID" value="GMI04068.1"/>
    <property type="molecule type" value="Genomic_DNA"/>
</dbReference>
<keyword evidence="3" id="KW-0677">Repeat</keyword>
<feature type="transmembrane region" description="Helical" evidence="8">
    <location>
        <begin position="3812"/>
        <end position="3833"/>
    </location>
</feature>
<evidence type="ECO:0000256" key="8">
    <source>
        <dbReference type="SAM" id="Phobius"/>
    </source>
</evidence>
<dbReference type="InterPro" id="IPR036772">
    <property type="entry name" value="SRCR-like_dom_sf"/>
</dbReference>
<reference evidence="12" key="1">
    <citation type="journal article" date="2023" name="Commun. Biol.">
        <title>Genome analysis of Parmales, the sister group of diatoms, reveals the evolutionary specialization of diatoms from phago-mixotrophs to photoautotrophs.</title>
        <authorList>
            <person name="Ban H."/>
            <person name="Sato S."/>
            <person name="Yoshikawa S."/>
            <person name="Yamada K."/>
            <person name="Nakamura Y."/>
            <person name="Ichinomiya M."/>
            <person name="Sato N."/>
            <person name="Blanc-Mathieu R."/>
            <person name="Endo H."/>
            <person name="Kuwata A."/>
            <person name="Ogata H."/>
        </authorList>
    </citation>
    <scope>NUCLEOTIDE SEQUENCE [LARGE SCALE GENOMIC DNA]</scope>
    <source>
        <strain evidence="12">NIES 3700</strain>
    </source>
</reference>
<feature type="domain" description="SRCR" evidence="10">
    <location>
        <begin position="899"/>
        <end position="1015"/>
    </location>
</feature>
<dbReference type="SMART" id="SM00202">
    <property type="entry name" value="SR"/>
    <property type="match status" value="1"/>
</dbReference>
<evidence type="ECO:0000313" key="12">
    <source>
        <dbReference type="Proteomes" id="UP001165122"/>
    </source>
</evidence>